<dbReference type="GO" id="GO:0004586">
    <property type="term" value="F:ornithine decarboxylase activity"/>
    <property type="evidence" value="ECO:0007669"/>
    <property type="project" value="TreeGrafter"/>
</dbReference>
<dbReference type="InterPro" id="IPR022644">
    <property type="entry name" value="De-COase2_N"/>
</dbReference>
<keyword evidence="10" id="KW-1185">Reference proteome</keyword>
<keyword evidence="4" id="KW-0620">Polyamine biosynthesis</keyword>
<dbReference type="SUPFAM" id="SSF51419">
    <property type="entry name" value="PLP-binding barrel"/>
    <property type="match status" value="1"/>
</dbReference>
<evidence type="ECO:0000256" key="6">
    <source>
        <dbReference type="ARBA" id="ARBA00037173"/>
    </source>
</evidence>
<dbReference type="EMBL" id="CAJNRD030001122">
    <property type="protein sequence ID" value="CAG5099572.1"/>
    <property type="molecule type" value="Genomic_DNA"/>
</dbReference>
<dbReference type="Proteomes" id="UP000786811">
    <property type="component" value="Unassembled WGS sequence"/>
</dbReference>
<reference evidence="9" key="1">
    <citation type="submission" date="2021-04" db="EMBL/GenBank/DDBJ databases">
        <authorList>
            <person name="Chebbi M.A.C M."/>
        </authorList>
    </citation>
    <scope>NUCLEOTIDE SEQUENCE</scope>
</reference>
<evidence type="ECO:0000259" key="8">
    <source>
        <dbReference type="Pfam" id="PF02784"/>
    </source>
</evidence>
<evidence type="ECO:0000256" key="1">
    <source>
        <dbReference type="ARBA" id="ARBA00001933"/>
    </source>
</evidence>
<dbReference type="Gene3D" id="3.20.20.10">
    <property type="entry name" value="Alanine racemase"/>
    <property type="match status" value="1"/>
</dbReference>
<accession>A0A8J2HHS5</accession>
<dbReference type="InterPro" id="IPR000183">
    <property type="entry name" value="Orn/DAP/Arg_de-COase"/>
</dbReference>
<feature type="domain" description="Orn/DAP/Arg decarboxylase 2 N-terminal" evidence="8">
    <location>
        <begin position="31"/>
        <end position="262"/>
    </location>
</feature>
<comment type="function">
    <text evidence="6">Catalyzes the first and rate-limiting step of polyamine biosynthesis that converts ornithine into putrescine, which is the precursor for the polyamines, spermidine and spermine. Polyamines are essential for cell proliferation and are implicated in cellular processes, ranging from DNA replication to apoptosis.</text>
</comment>
<name>A0A8J2HHS5_COTCN</name>
<organism evidence="9 10">
    <name type="scientific">Cotesia congregata</name>
    <name type="common">Parasitoid wasp</name>
    <name type="synonym">Apanteles congregatus</name>
    <dbReference type="NCBI Taxonomy" id="51543"/>
    <lineage>
        <taxon>Eukaryota</taxon>
        <taxon>Metazoa</taxon>
        <taxon>Ecdysozoa</taxon>
        <taxon>Arthropoda</taxon>
        <taxon>Hexapoda</taxon>
        <taxon>Insecta</taxon>
        <taxon>Pterygota</taxon>
        <taxon>Neoptera</taxon>
        <taxon>Endopterygota</taxon>
        <taxon>Hymenoptera</taxon>
        <taxon>Apocrita</taxon>
        <taxon>Ichneumonoidea</taxon>
        <taxon>Braconidae</taxon>
        <taxon>Microgastrinae</taxon>
        <taxon>Cotesia</taxon>
    </lineage>
</organism>
<evidence type="ECO:0000313" key="9">
    <source>
        <dbReference type="EMBL" id="CAG5099572.1"/>
    </source>
</evidence>
<dbReference type="InterPro" id="IPR002433">
    <property type="entry name" value="Orn_de-COase"/>
</dbReference>
<dbReference type="PRINTS" id="PR01179">
    <property type="entry name" value="ODADCRBXLASE"/>
</dbReference>
<dbReference type="SUPFAM" id="SSF50621">
    <property type="entry name" value="Alanine racemase C-terminal domain-like"/>
    <property type="match status" value="1"/>
</dbReference>
<dbReference type="OrthoDB" id="5034579at2759"/>
<dbReference type="PANTHER" id="PTHR11482">
    <property type="entry name" value="ARGININE/DIAMINOPIMELATE/ORNITHINE DECARBOXYLASE"/>
    <property type="match status" value="1"/>
</dbReference>
<feature type="non-terminal residue" evidence="9">
    <location>
        <position position="400"/>
    </location>
</feature>
<comment type="similarity">
    <text evidence="2">Belongs to the Orn/Lys/Arg decarboxylase class-II family.</text>
</comment>
<feature type="active site" description="Proton donor" evidence="7">
    <location>
        <position position="329"/>
    </location>
</feature>
<evidence type="ECO:0000256" key="3">
    <source>
        <dbReference type="ARBA" id="ARBA00022898"/>
    </source>
</evidence>
<dbReference type="Pfam" id="PF02784">
    <property type="entry name" value="Orn_Arg_deC_N"/>
    <property type="match status" value="1"/>
</dbReference>
<evidence type="ECO:0000256" key="4">
    <source>
        <dbReference type="ARBA" id="ARBA00023115"/>
    </source>
</evidence>
<feature type="non-terminal residue" evidence="9">
    <location>
        <position position="1"/>
    </location>
</feature>
<evidence type="ECO:0000256" key="2">
    <source>
        <dbReference type="ARBA" id="ARBA00008872"/>
    </source>
</evidence>
<evidence type="ECO:0000256" key="7">
    <source>
        <dbReference type="PIRSR" id="PIRSR600183-50"/>
    </source>
</evidence>
<protein>
    <submittedName>
        <fullName evidence="9">Similar to ODC1: Ornithine decarboxylase (Bos taurus)</fullName>
    </submittedName>
</protein>
<evidence type="ECO:0000313" key="10">
    <source>
        <dbReference type="Proteomes" id="UP000786811"/>
    </source>
</evidence>
<dbReference type="PRINTS" id="PR01182">
    <property type="entry name" value="ORNDCRBXLASE"/>
</dbReference>
<dbReference type="Gene3D" id="2.40.37.10">
    <property type="entry name" value="Lyase, Ornithine Decarboxylase, Chain A, domain 1"/>
    <property type="match status" value="1"/>
</dbReference>
<dbReference type="PANTHER" id="PTHR11482:SF6">
    <property type="entry name" value="ORNITHINE DECARBOXYLASE 1-RELATED"/>
    <property type="match status" value="1"/>
</dbReference>
<dbReference type="AlphaFoldDB" id="A0A8J2HHS5"/>
<proteinExistence type="inferred from homology"/>
<dbReference type="InterPro" id="IPR009006">
    <property type="entry name" value="Ala_racemase/Decarboxylase_C"/>
</dbReference>
<dbReference type="InterPro" id="IPR029066">
    <property type="entry name" value="PLP-binding_barrel"/>
</dbReference>
<dbReference type="GO" id="GO:0005737">
    <property type="term" value="C:cytoplasm"/>
    <property type="evidence" value="ECO:0007669"/>
    <property type="project" value="TreeGrafter"/>
</dbReference>
<gene>
    <name evidence="9" type="ORF">HICCMSTLAB_LOCUS9126</name>
</gene>
<dbReference type="GO" id="GO:0033387">
    <property type="term" value="P:putrescine biosynthetic process from arginine, via ornithine"/>
    <property type="evidence" value="ECO:0007669"/>
    <property type="project" value="TreeGrafter"/>
</dbReference>
<comment type="cofactor">
    <cofactor evidence="1 7">
        <name>pyridoxal 5'-phosphate</name>
        <dbReference type="ChEBI" id="CHEBI:597326"/>
    </cofactor>
</comment>
<evidence type="ECO:0000256" key="5">
    <source>
        <dbReference type="ARBA" id="ARBA00023239"/>
    </source>
</evidence>
<comment type="caution">
    <text evidence="9">The sequence shown here is derived from an EMBL/GenBank/DDBJ whole genome shotgun (WGS) entry which is preliminary data.</text>
</comment>
<keyword evidence="3 7" id="KW-0663">Pyridoxal phosphate</keyword>
<feature type="modified residue" description="N6-(pyridoxal phosphate)lysine" evidence="7">
    <location>
        <position position="54"/>
    </location>
</feature>
<keyword evidence="5" id="KW-0456">Lyase</keyword>
<dbReference type="FunFam" id="3.20.20.10:FF:000005">
    <property type="entry name" value="Ornithine decarboxylase"/>
    <property type="match status" value="1"/>
</dbReference>
<dbReference type="CDD" id="cd00622">
    <property type="entry name" value="PLPDE_III_ODC"/>
    <property type="match status" value="1"/>
</dbReference>
<sequence length="400" mass="45116">VYDDNLSDFDIIRSIIEKNDQEDAFYILNIEEIIKQHKKWFAMIPRVFPHYAIKCNPDDTVIRVLAALNGKFDCATKQEIKQVLEAGVKNDRIIFANPTKLPSHIKYAEKVGVSTMTIDNAAEVLKIKELYPDAKLVIRLAIDGESSGMKFSEKFGCKPTTDVIKLMNFIKKHNMYLRGFSFHLGSPCYDTDAYYHAIKLCNKFIETARGMGFDEANLIDIGGGMTGEDHDLFEKVAKSVNAALIDVDPSIEIISEPGRYYVETAFTLATYIHSKKIKEDNGKLTRHYYINDGIFGSFIDKLYGVEKTPLPLLKTNEKKYKSVVWGQTCDSSDCVTSKAMIEDLAIGQWMIWKDVGSYTVCLASNFNGFLPSGVLPIIRKSAMKSFLEDVKTLQGKNTKP</sequence>